<gene>
    <name evidence="1" type="ORF">DK427_04810</name>
</gene>
<evidence type="ECO:0008006" key="3">
    <source>
        <dbReference type="Google" id="ProtNLM"/>
    </source>
</evidence>
<evidence type="ECO:0000313" key="2">
    <source>
        <dbReference type="Proteomes" id="UP000246058"/>
    </source>
</evidence>
<dbReference type="OrthoDB" id="5471988at2"/>
<organism evidence="1 2">
    <name type="scientific">Methylobacterium radiodurans</name>
    <dbReference type="NCBI Taxonomy" id="2202828"/>
    <lineage>
        <taxon>Bacteria</taxon>
        <taxon>Pseudomonadati</taxon>
        <taxon>Pseudomonadota</taxon>
        <taxon>Alphaproteobacteria</taxon>
        <taxon>Hyphomicrobiales</taxon>
        <taxon>Methylobacteriaceae</taxon>
        <taxon>Methylobacterium</taxon>
    </lineage>
</organism>
<sequence>MLSLNAPSEILASGAAWAKECRLWEQLTQDALAERSGVSLGSLKRFGRHRMRPTGRERFR</sequence>
<protein>
    <recommendedName>
        <fullName evidence="3">XRE family transcriptional regulator</fullName>
    </recommendedName>
</protein>
<dbReference type="GO" id="GO:0003677">
    <property type="term" value="F:DNA binding"/>
    <property type="evidence" value="ECO:0007669"/>
    <property type="project" value="InterPro"/>
</dbReference>
<keyword evidence="2" id="KW-1185">Reference proteome</keyword>
<dbReference type="SUPFAM" id="SSF47413">
    <property type="entry name" value="lambda repressor-like DNA-binding domains"/>
    <property type="match status" value="1"/>
</dbReference>
<proteinExistence type="predicted"/>
<dbReference type="EMBL" id="CP029551">
    <property type="protein sequence ID" value="AWN35145.1"/>
    <property type="molecule type" value="Genomic_DNA"/>
</dbReference>
<dbReference type="AlphaFoldDB" id="A0A2U8VNG4"/>
<dbReference type="KEGG" id="meti:DK427_04810"/>
<evidence type="ECO:0000313" key="1">
    <source>
        <dbReference type="EMBL" id="AWN35145.1"/>
    </source>
</evidence>
<dbReference type="InterPro" id="IPR010982">
    <property type="entry name" value="Lambda_DNA-bd_dom_sf"/>
</dbReference>
<accession>A0A2U8VNG4</accession>
<dbReference type="Proteomes" id="UP000246058">
    <property type="component" value="Chromosome"/>
</dbReference>
<name>A0A2U8VNG4_9HYPH</name>
<reference evidence="1 2" key="1">
    <citation type="submission" date="2018-05" db="EMBL/GenBank/DDBJ databases">
        <title>Complete Genome Sequence of Methylobacterium sp. 17Sr1-43.</title>
        <authorList>
            <person name="Srinivasan S."/>
        </authorList>
    </citation>
    <scope>NUCLEOTIDE SEQUENCE [LARGE SCALE GENOMIC DNA]</scope>
    <source>
        <strain evidence="1 2">17Sr1-43</strain>
    </source>
</reference>